<proteinExistence type="predicted"/>
<evidence type="ECO:0000313" key="2">
    <source>
        <dbReference type="Proteomes" id="UP000325690"/>
    </source>
</evidence>
<protein>
    <submittedName>
        <fullName evidence="1">Uncharacterized protein</fullName>
    </submittedName>
</protein>
<organism evidence="1 2">
    <name type="scientific">Mycolicibacterium phlei DSM 43239 = CCUG 21000</name>
    <dbReference type="NCBI Taxonomy" id="1226750"/>
    <lineage>
        <taxon>Bacteria</taxon>
        <taxon>Bacillati</taxon>
        <taxon>Actinomycetota</taxon>
        <taxon>Actinomycetes</taxon>
        <taxon>Mycobacteriales</taxon>
        <taxon>Mycobacteriaceae</taxon>
        <taxon>Mycolicibacterium</taxon>
    </lineage>
</organism>
<comment type="caution">
    <text evidence="1">The sequence shown here is derived from an EMBL/GenBank/DDBJ whole genome shotgun (WGS) entry which is preliminary data.</text>
</comment>
<keyword evidence="2" id="KW-1185">Reference proteome</keyword>
<gene>
    <name evidence="1" type="ORF">MPHL21000_09780</name>
</gene>
<accession>A0A5N5V4W1</accession>
<sequence>MPRLTPPMITKASTITVPTATHHFEKPQAPSIAEAIEFDWTLGSSRPHASTVTAAKRNP</sequence>
<dbReference type="Proteomes" id="UP000325690">
    <property type="component" value="Unassembled WGS sequence"/>
</dbReference>
<dbReference type="EMBL" id="ANBP01000011">
    <property type="protein sequence ID" value="KAB7756905.1"/>
    <property type="molecule type" value="Genomic_DNA"/>
</dbReference>
<reference evidence="1 2" key="1">
    <citation type="submission" date="2012-10" db="EMBL/GenBank/DDBJ databases">
        <title>The draft sequence of the Mycobacterium pheli genome.</title>
        <authorList>
            <person name="Pettersson B.M.F."/>
            <person name="Das S."/>
            <person name="Dasgupta S."/>
            <person name="Bhattacharya A."/>
            <person name="Kirsebom L.A."/>
        </authorList>
    </citation>
    <scope>NUCLEOTIDE SEQUENCE [LARGE SCALE GENOMIC DNA]</scope>
    <source>
        <strain evidence="1 2">CCUG 21000</strain>
    </source>
</reference>
<dbReference type="AlphaFoldDB" id="A0A5N5V4W1"/>
<evidence type="ECO:0000313" key="1">
    <source>
        <dbReference type="EMBL" id="KAB7756905.1"/>
    </source>
</evidence>
<name>A0A5N5V4W1_MYCPH</name>